<dbReference type="InterPro" id="IPR036770">
    <property type="entry name" value="Ankyrin_rpt-contain_sf"/>
</dbReference>
<dbReference type="Pfam" id="PF00023">
    <property type="entry name" value="Ank"/>
    <property type="match status" value="1"/>
</dbReference>
<dbReference type="AlphaFoldDB" id="A0A8H5UV84"/>
<dbReference type="SMART" id="SM00248">
    <property type="entry name" value="ANK"/>
    <property type="match status" value="8"/>
</dbReference>
<feature type="compositionally biased region" description="Basic residues" evidence="4">
    <location>
        <begin position="12"/>
        <end position="24"/>
    </location>
</feature>
<gene>
    <name evidence="5" type="ORF">FPANT_2249</name>
</gene>
<evidence type="ECO:0000313" key="6">
    <source>
        <dbReference type="Proteomes" id="UP000544095"/>
    </source>
</evidence>
<keyword evidence="2 3" id="KW-0040">ANK repeat</keyword>
<comment type="caution">
    <text evidence="5">The sequence shown here is derived from an EMBL/GenBank/DDBJ whole genome shotgun (WGS) entry which is preliminary data.</text>
</comment>
<dbReference type="PANTHER" id="PTHR24198">
    <property type="entry name" value="ANKYRIN REPEAT AND PROTEIN KINASE DOMAIN-CONTAINING PROTEIN"/>
    <property type="match status" value="1"/>
</dbReference>
<evidence type="ECO:0000256" key="3">
    <source>
        <dbReference type="PROSITE-ProRule" id="PRU00023"/>
    </source>
</evidence>
<dbReference type="InterPro" id="IPR002110">
    <property type="entry name" value="Ankyrin_rpt"/>
</dbReference>
<evidence type="ECO:0000256" key="2">
    <source>
        <dbReference type="ARBA" id="ARBA00023043"/>
    </source>
</evidence>
<evidence type="ECO:0000256" key="1">
    <source>
        <dbReference type="ARBA" id="ARBA00022737"/>
    </source>
</evidence>
<dbReference type="Proteomes" id="UP000544095">
    <property type="component" value="Unassembled WGS sequence"/>
</dbReference>
<feature type="region of interest" description="Disordered" evidence="4">
    <location>
        <begin position="1"/>
        <end position="27"/>
    </location>
</feature>
<feature type="repeat" description="ANK" evidence="3">
    <location>
        <begin position="459"/>
        <end position="491"/>
    </location>
</feature>
<accession>A0A8H5UV84</accession>
<dbReference type="Pfam" id="PF12796">
    <property type="entry name" value="Ank_2"/>
    <property type="match status" value="2"/>
</dbReference>
<dbReference type="Gene3D" id="1.25.40.20">
    <property type="entry name" value="Ankyrin repeat-containing domain"/>
    <property type="match status" value="2"/>
</dbReference>
<dbReference type="PANTHER" id="PTHR24198:SF165">
    <property type="entry name" value="ANKYRIN REPEAT-CONTAINING PROTEIN-RELATED"/>
    <property type="match status" value="1"/>
</dbReference>
<name>A0A8H5UV84_9HYPO</name>
<dbReference type="SUPFAM" id="SSF48403">
    <property type="entry name" value="Ankyrin repeat"/>
    <property type="match status" value="1"/>
</dbReference>
<feature type="repeat" description="ANK" evidence="3">
    <location>
        <begin position="328"/>
        <end position="360"/>
    </location>
</feature>
<dbReference type="PROSITE" id="PS50088">
    <property type="entry name" value="ANK_REPEAT"/>
    <property type="match status" value="2"/>
</dbReference>
<protein>
    <submittedName>
        <fullName evidence="5">Ankyrin</fullName>
    </submittedName>
</protein>
<sequence length="574" mass="64092">MPVSTLSCPPCRKAKKKARKRKKAATSVDDDKANKYLPLEVFWLERLTRYSKSAIAIQQDTCDRLDLPYYDPRDVHEVLEQIEENRALVRPKIEACQSTSSLAALHYFSSKSSSTDYPWDVESAPGFAFCFAGETETTFSKSQPYQQASLALYVLKMQECRLLRVSSLLSKESELSSYAQKYNEVMQHLKTIENSPVLPLPWTHNLLSLIEEREERGQLISNIQATEEKDMFGRSLLHLALDLGVGDVALHLLSSAANEPDIWSRLPLHIASLSGCIDLATRLIYDQAGIQMKDMMDLQPLHYASAAGHLDIVNLLIDKVEIDPEDWFSRTPLKYGVMNGHVATAAMLLKNGANMEMGNLGRWTPLLEAINAGRVGIVDLLLRKGAQVKPMMETNSFMSHPLRERHLGVIKLLLEHGAVEEIRHFSNENLLLWAAKKQDHRLARQLVLHEVFRTPIATNGITALSYASEEGNHEIVAELLENGVNPNERCSGRELPLLYAVAGEHVNVTKELLKFNADPNAKSGIDIDGQMVIVKAYELRNSDIIDHLVAWGADVSANGSRGWTPVFPAVAEGI</sequence>
<dbReference type="PROSITE" id="PS50297">
    <property type="entry name" value="ANK_REP_REGION"/>
    <property type="match status" value="1"/>
</dbReference>
<keyword evidence="6" id="KW-1185">Reference proteome</keyword>
<keyword evidence="1" id="KW-0677">Repeat</keyword>
<proteinExistence type="predicted"/>
<reference evidence="5 6" key="1">
    <citation type="submission" date="2020-05" db="EMBL/GenBank/DDBJ databases">
        <title>Identification and distribution of gene clusters putatively required for synthesis of sphingolipid metabolism inhibitors in phylogenetically diverse species of the filamentous fungus Fusarium.</title>
        <authorList>
            <person name="Kim H.-S."/>
            <person name="Busman M."/>
            <person name="Brown D.W."/>
            <person name="Divon H."/>
            <person name="Uhlig S."/>
            <person name="Proctor R.H."/>
        </authorList>
    </citation>
    <scope>NUCLEOTIDE SEQUENCE [LARGE SCALE GENOMIC DNA]</scope>
    <source>
        <strain evidence="5 6">NRRL 25211</strain>
    </source>
</reference>
<evidence type="ECO:0000256" key="4">
    <source>
        <dbReference type="SAM" id="MobiDB-lite"/>
    </source>
</evidence>
<organism evidence="5 6">
    <name type="scientific">Fusarium pseudoanthophilum</name>
    <dbReference type="NCBI Taxonomy" id="48495"/>
    <lineage>
        <taxon>Eukaryota</taxon>
        <taxon>Fungi</taxon>
        <taxon>Dikarya</taxon>
        <taxon>Ascomycota</taxon>
        <taxon>Pezizomycotina</taxon>
        <taxon>Sordariomycetes</taxon>
        <taxon>Hypocreomycetidae</taxon>
        <taxon>Hypocreales</taxon>
        <taxon>Nectriaceae</taxon>
        <taxon>Fusarium</taxon>
        <taxon>Fusarium fujikuroi species complex</taxon>
    </lineage>
</organism>
<dbReference type="EMBL" id="JAAOAR010000093">
    <property type="protein sequence ID" value="KAF5600586.1"/>
    <property type="molecule type" value="Genomic_DNA"/>
</dbReference>
<evidence type="ECO:0000313" key="5">
    <source>
        <dbReference type="EMBL" id="KAF5600586.1"/>
    </source>
</evidence>